<organism evidence="1 2">
    <name type="scientific">Romanomermis culicivorax</name>
    <name type="common">Nematode worm</name>
    <dbReference type="NCBI Taxonomy" id="13658"/>
    <lineage>
        <taxon>Eukaryota</taxon>
        <taxon>Metazoa</taxon>
        <taxon>Ecdysozoa</taxon>
        <taxon>Nematoda</taxon>
        <taxon>Enoplea</taxon>
        <taxon>Dorylaimia</taxon>
        <taxon>Mermithida</taxon>
        <taxon>Mermithoidea</taxon>
        <taxon>Mermithidae</taxon>
        <taxon>Romanomermis</taxon>
    </lineage>
</organism>
<sequence length="93" mass="10971">MRSFLRASVPRRDQQRSAAVPMLGHVQRAGLLLSSGLRPLLSIPILCYRVGMLWLEKIMRTIFIVWEILFKFDSYLYYSSNFSQFFHTENRAK</sequence>
<accession>A0A915HP82</accession>
<dbReference type="WBParaSite" id="nRc.2.0.1.t03162-RA">
    <property type="protein sequence ID" value="nRc.2.0.1.t03162-RA"/>
    <property type="gene ID" value="nRc.2.0.1.g03162"/>
</dbReference>
<dbReference type="AlphaFoldDB" id="A0A915HP82"/>
<reference evidence="2" key="1">
    <citation type="submission" date="2022-11" db="UniProtKB">
        <authorList>
            <consortium name="WormBaseParasite"/>
        </authorList>
    </citation>
    <scope>IDENTIFICATION</scope>
</reference>
<evidence type="ECO:0000313" key="1">
    <source>
        <dbReference type="Proteomes" id="UP000887565"/>
    </source>
</evidence>
<dbReference type="Proteomes" id="UP000887565">
    <property type="component" value="Unplaced"/>
</dbReference>
<name>A0A915HP82_ROMCU</name>
<keyword evidence="1" id="KW-1185">Reference proteome</keyword>
<proteinExistence type="predicted"/>
<evidence type="ECO:0000313" key="2">
    <source>
        <dbReference type="WBParaSite" id="nRc.2.0.1.t03162-RA"/>
    </source>
</evidence>
<protein>
    <submittedName>
        <fullName evidence="2">Uncharacterized protein</fullName>
    </submittedName>
</protein>